<comment type="caution">
    <text evidence="6">The sequence shown here is derived from an EMBL/GenBank/DDBJ whole genome shotgun (WGS) entry which is preliminary data.</text>
</comment>
<dbReference type="Gene3D" id="3.40.190.290">
    <property type="match status" value="1"/>
</dbReference>
<dbReference type="InterPro" id="IPR036390">
    <property type="entry name" value="WH_DNA-bd_sf"/>
</dbReference>
<dbReference type="STRING" id="1193182.BN11_1830004"/>
<dbReference type="EMBL" id="CAJA01000094">
    <property type="protein sequence ID" value="CCH72626.1"/>
    <property type="molecule type" value="Genomic_DNA"/>
</dbReference>
<dbReference type="SUPFAM" id="SSF46785">
    <property type="entry name" value="Winged helix' DNA-binding domain"/>
    <property type="match status" value="1"/>
</dbReference>
<dbReference type="PROSITE" id="PS50931">
    <property type="entry name" value="HTH_LYSR"/>
    <property type="match status" value="1"/>
</dbReference>
<sequence>MLDATRLATFRSVVANGTVQAAADQLRLTPSAVSQQVAALQKETGLTLLERVGRGVRPTPAGMTLAVASGDALRSLNRLTALVRDLREGKTGHLVIGHFASAGQAWMPDLVARISREFPDIMVQLVLTDIPGENLPTKPDIDVRIALAGEGIPVGMQRIALLEDPFVMCVHKSHPLARKRTPVPLADFAEDRFVANDVTGGSVHAIQSVAYAAAGFSPRTIVEANDHRVALAFVDRGIGISMLPGLAAGDLPPNVRIVQLADPVPHREIYALVRTAIAATPAARRVVELLHKHAAASQSGLASPAYR</sequence>
<dbReference type="Proteomes" id="UP000035763">
    <property type="component" value="Unassembled WGS sequence"/>
</dbReference>
<dbReference type="AlphaFoldDB" id="W6JVD6"/>
<dbReference type="PANTHER" id="PTHR30346:SF29">
    <property type="entry name" value="LYSR SUBSTRATE-BINDING"/>
    <property type="match status" value="1"/>
</dbReference>
<keyword evidence="7" id="KW-1185">Reference proteome</keyword>
<evidence type="ECO:0000256" key="1">
    <source>
        <dbReference type="ARBA" id="ARBA00009437"/>
    </source>
</evidence>
<feature type="domain" description="HTH lysR-type" evidence="5">
    <location>
        <begin position="2"/>
        <end position="59"/>
    </location>
</feature>
<comment type="similarity">
    <text evidence="1">Belongs to the LysR transcriptional regulatory family.</text>
</comment>
<dbReference type="Pfam" id="PF03466">
    <property type="entry name" value="LysR_substrate"/>
    <property type="match status" value="1"/>
</dbReference>
<name>W6JVD6_9MICO</name>
<dbReference type="OrthoDB" id="4131546at2"/>
<evidence type="ECO:0000313" key="7">
    <source>
        <dbReference type="Proteomes" id="UP000035763"/>
    </source>
</evidence>
<proteinExistence type="inferred from homology"/>
<evidence type="ECO:0000256" key="3">
    <source>
        <dbReference type="ARBA" id="ARBA00023125"/>
    </source>
</evidence>
<dbReference type="Pfam" id="PF00126">
    <property type="entry name" value="HTH_1"/>
    <property type="match status" value="1"/>
</dbReference>
<keyword evidence="4" id="KW-0804">Transcription</keyword>
<evidence type="ECO:0000313" key="6">
    <source>
        <dbReference type="EMBL" id="CCH72626.1"/>
    </source>
</evidence>
<evidence type="ECO:0000259" key="5">
    <source>
        <dbReference type="PROSITE" id="PS50931"/>
    </source>
</evidence>
<dbReference type="GO" id="GO:0032993">
    <property type="term" value="C:protein-DNA complex"/>
    <property type="evidence" value="ECO:0007669"/>
    <property type="project" value="TreeGrafter"/>
</dbReference>
<evidence type="ECO:0000256" key="2">
    <source>
        <dbReference type="ARBA" id="ARBA00023015"/>
    </source>
</evidence>
<dbReference type="InterPro" id="IPR036388">
    <property type="entry name" value="WH-like_DNA-bd_sf"/>
</dbReference>
<reference evidence="6 7" key="1">
    <citation type="journal article" date="2013" name="ISME J.">
        <title>A metabolic model for members of the genus Tetrasphaera involved in enhanced biological phosphorus removal.</title>
        <authorList>
            <person name="Kristiansen R."/>
            <person name="Nguyen H.T.T."/>
            <person name="Saunders A.M."/>
            <person name="Nielsen J.L."/>
            <person name="Wimmer R."/>
            <person name="Le V.Q."/>
            <person name="McIlroy S.J."/>
            <person name="Petrovski S."/>
            <person name="Seviour R.J."/>
            <person name="Calteau A."/>
            <person name="Nielsen K.L."/>
            <person name="Nielsen P.H."/>
        </authorList>
    </citation>
    <scope>NUCLEOTIDE SEQUENCE [LARGE SCALE GENOMIC DNA]</scope>
    <source>
        <strain evidence="6 7">Ben110</strain>
    </source>
</reference>
<dbReference type="SUPFAM" id="SSF53850">
    <property type="entry name" value="Periplasmic binding protein-like II"/>
    <property type="match status" value="1"/>
</dbReference>
<keyword evidence="2" id="KW-0805">Transcription regulation</keyword>
<organism evidence="6 7">
    <name type="scientific">Nostocoides australiense Ben110</name>
    <dbReference type="NCBI Taxonomy" id="1193182"/>
    <lineage>
        <taxon>Bacteria</taxon>
        <taxon>Bacillati</taxon>
        <taxon>Actinomycetota</taxon>
        <taxon>Actinomycetes</taxon>
        <taxon>Micrococcales</taxon>
        <taxon>Intrasporangiaceae</taxon>
        <taxon>Nostocoides</taxon>
    </lineage>
</organism>
<gene>
    <name evidence="6" type="ORF">BN11_1830004</name>
</gene>
<dbReference type="PANTHER" id="PTHR30346">
    <property type="entry name" value="TRANSCRIPTIONAL DUAL REGULATOR HCAR-RELATED"/>
    <property type="match status" value="1"/>
</dbReference>
<accession>W6JVD6</accession>
<dbReference type="InterPro" id="IPR000847">
    <property type="entry name" value="LysR_HTH_N"/>
</dbReference>
<dbReference type="GO" id="GO:0003700">
    <property type="term" value="F:DNA-binding transcription factor activity"/>
    <property type="evidence" value="ECO:0007669"/>
    <property type="project" value="InterPro"/>
</dbReference>
<protein>
    <submittedName>
        <fullName evidence="6">Putative LysR-family transcriptional regulator</fullName>
    </submittedName>
</protein>
<dbReference type="GO" id="GO:0003677">
    <property type="term" value="F:DNA binding"/>
    <property type="evidence" value="ECO:0007669"/>
    <property type="project" value="UniProtKB-KW"/>
</dbReference>
<keyword evidence="3" id="KW-0238">DNA-binding</keyword>
<evidence type="ECO:0000256" key="4">
    <source>
        <dbReference type="ARBA" id="ARBA00023163"/>
    </source>
</evidence>
<dbReference type="InterPro" id="IPR005119">
    <property type="entry name" value="LysR_subst-bd"/>
</dbReference>
<dbReference type="RefSeq" id="WP_048698076.1">
    <property type="nucleotide sequence ID" value="NZ_HG764815.1"/>
</dbReference>
<dbReference type="Gene3D" id="1.10.10.10">
    <property type="entry name" value="Winged helix-like DNA-binding domain superfamily/Winged helix DNA-binding domain"/>
    <property type="match status" value="1"/>
</dbReference>